<dbReference type="GO" id="GO:0016787">
    <property type="term" value="F:hydrolase activity"/>
    <property type="evidence" value="ECO:0007669"/>
    <property type="project" value="UniProtKB-KW"/>
</dbReference>
<dbReference type="AlphaFoldDB" id="A0A370GTJ4"/>
<dbReference type="SUPFAM" id="SSF53474">
    <property type="entry name" value="alpha/beta-Hydrolases"/>
    <property type="match status" value="1"/>
</dbReference>
<dbReference type="EMBL" id="QQAX01000005">
    <property type="protein sequence ID" value="RDI46576.1"/>
    <property type="molecule type" value="Genomic_DNA"/>
</dbReference>
<accession>A0A370GTJ4</accession>
<dbReference type="InterPro" id="IPR002925">
    <property type="entry name" value="Dienelactn_hydro"/>
</dbReference>
<dbReference type="PANTHER" id="PTHR22946">
    <property type="entry name" value="DIENELACTONE HYDROLASE DOMAIN-CONTAINING PROTEIN-RELATED"/>
    <property type="match status" value="1"/>
</dbReference>
<organism evidence="2 3">
    <name type="scientific">Aquicella lusitana</name>
    <dbReference type="NCBI Taxonomy" id="254246"/>
    <lineage>
        <taxon>Bacteria</taxon>
        <taxon>Pseudomonadati</taxon>
        <taxon>Pseudomonadota</taxon>
        <taxon>Gammaproteobacteria</taxon>
        <taxon>Legionellales</taxon>
        <taxon>Coxiellaceae</taxon>
        <taxon>Aquicella</taxon>
    </lineage>
</organism>
<keyword evidence="2" id="KW-0378">Hydrolase</keyword>
<evidence type="ECO:0000313" key="2">
    <source>
        <dbReference type="EMBL" id="RDI46576.1"/>
    </source>
</evidence>
<comment type="caution">
    <text evidence="2">The sequence shown here is derived from an EMBL/GenBank/DDBJ whole genome shotgun (WGS) entry which is preliminary data.</text>
</comment>
<dbReference type="Pfam" id="PF01738">
    <property type="entry name" value="DLH"/>
    <property type="match status" value="1"/>
</dbReference>
<name>A0A370GTJ4_9COXI</name>
<dbReference type="InterPro" id="IPR050261">
    <property type="entry name" value="FrsA_esterase"/>
</dbReference>
<dbReference type="InterPro" id="IPR029058">
    <property type="entry name" value="AB_hydrolase_fold"/>
</dbReference>
<evidence type="ECO:0000259" key="1">
    <source>
        <dbReference type="Pfam" id="PF01738"/>
    </source>
</evidence>
<reference evidence="2 3" key="1">
    <citation type="submission" date="2018-07" db="EMBL/GenBank/DDBJ databases">
        <title>Genomic Encyclopedia of Type Strains, Phase IV (KMG-IV): sequencing the most valuable type-strain genomes for metagenomic binning, comparative biology and taxonomic classification.</title>
        <authorList>
            <person name="Goeker M."/>
        </authorList>
    </citation>
    <scope>NUCLEOTIDE SEQUENCE [LARGE SCALE GENOMIC DNA]</scope>
    <source>
        <strain evidence="2 3">DSM 16500</strain>
    </source>
</reference>
<gene>
    <name evidence="2" type="ORF">C8D86_105100</name>
</gene>
<sequence>MMLEFEIDTEHPVIIPCEDVHLDGLLHIPSGVRGMVIFAHGSGSSRFSQRNQFIAKELQEAKFATLLFDLLTHQEEEIDNRTMEYRFDINFLSARLLAATNWILTNPILNKLPIGYFGASTGGGAALVAAAQEQDLVKAVVSRGGRPDLAGEALKRVKAATLLIVGGNDEPVIELNEKAYEKLPGIKKIEIVPGATHLFEEPGKLSDVARLAINWFDKYLVS</sequence>
<evidence type="ECO:0000313" key="3">
    <source>
        <dbReference type="Proteomes" id="UP000254720"/>
    </source>
</evidence>
<dbReference type="Gene3D" id="3.40.50.1820">
    <property type="entry name" value="alpha/beta hydrolase"/>
    <property type="match status" value="1"/>
</dbReference>
<protein>
    <submittedName>
        <fullName evidence="2">Dienelactone hydrolase</fullName>
    </submittedName>
</protein>
<dbReference type="Proteomes" id="UP000254720">
    <property type="component" value="Unassembled WGS sequence"/>
</dbReference>
<proteinExistence type="predicted"/>
<dbReference type="RefSeq" id="WP_325048278.1">
    <property type="nucleotide sequence ID" value="NZ_LR699114.1"/>
</dbReference>
<keyword evidence="3" id="KW-1185">Reference proteome</keyword>
<feature type="domain" description="Dienelactone hydrolase" evidence="1">
    <location>
        <begin position="23"/>
        <end position="205"/>
    </location>
</feature>